<comment type="catalytic activity">
    <reaction evidence="13">
        <text>an alpha-D-Glc-(1-&gt;3)-alpha-D-Glc-(1-&gt;3)-alpha-D-Man-(1-&gt;2)-alpha-D-Man-(1-&gt;2)-alpha-D-Man-(1-&gt;3)-[alpha-D-Man-(1-&gt;2)-alpha-D-Man-(1-&gt;3)-[alpha-D-Man-(1-&gt;2)-alpha-D-Man-(1-&gt;6)]-alpha-D-Man-(1-&gt;6)]-beta-D-Man-(1-&gt;4)-beta-D-GlcNAc-(1-&gt;4)-alpha-D-GlcNAc-diphospho-di-trans,poly-cis-dolichol + a di-trans,poly-cis-dolichyl beta-D-glucosyl phosphate = a alpha-D-Glc-(1-&gt;2)-alpha-D-Glc-(1-&gt;3)-alpha-D-Glc-(1-&gt;3)-alpha-D-Man-(1-&gt;2)-alpha-D-Man-(1-&gt;2)-alpha-D-Man-(1-&gt;3)-[alpha-D-Man-(1-&gt;2)-alpha-D-Man-(1-&gt;3)-[alpha-D-Man-(1-&gt;2)-alpha-D-Man-(1-&gt;6)]-alpha-D-Man-(1-&gt;6)]-beta-D-Man-(1-&gt;4)-beta-D-GlcNAc-(1-&gt;4)-alpha-D-GlcNAc-diphospho-di-trans,poly-cis-dolichol + a di-trans,poly-cis-dolichyl phosphate + H(+)</text>
        <dbReference type="Rhea" id="RHEA:29543"/>
        <dbReference type="Rhea" id="RHEA-COMP:19498"/>
        <dbReference type="Rhea" id="RHEA-COMP:19502"/>
        <dbReference type="Rhea" id="RHEA-COMP:19512"/>
        <dbReference type="Rhea" id="RHEA-COMP:19522"/>
        <dbReference type="ChEBI" id="CHEBI:15378"/>
        <dbReference type="ChEBI" id="CHEBI:57525"/>
        <dbReference type="ChEBI" id="CHEBI:57683"/>
        <dbReference type="ChEBI" id="CHEBI:132522"/>
        <dbReference type="ChEBI" id="CHEBI:132523"/>
        <dbReference type="EC" id="2.4.1.256"/>
    </reaction>
    <physiologicalReaction direction="left-to-right" evidence="13">
        <dbReference type="Rhea" id="RHEA:29544"/>
    </physiologicalReaction>
</comment>
<dbReference type="PANTHER" id="PTHR12989">
    <property type="entry name" value="ALPHA-1,2-GLUCOSYLTRANSFERASE ALG10"/>
    <property type="match status" value="1"/>
</dbReference>
<evidence type="ECO:0000256" key="5">
    <source>
        <dbReference type="ARBA" id="ARBA00018512"/>
    </source>
</evidence>
<evidence type="ECO:0000256" key="12">
    <source>
        <dbReference type="ARBA" id="ARBA00044727"/>
    </source>
</evidence>
<dbReference type="GO" id="GO:0006488">
    <property type="term" value="P:dolichol-linked oligosaccharide biosynthetic process"/>
    <property type="evidence" value="ECO:0007669"/>
    <property type="project" value="UniProtKB-UniRule"/>
</dbReference>
<evidence type="ECO:0000313" key="16">
    <source>
        <dbReference type="Proteomes" id="UP001347796"/>
    </source>
</evidence>
<feature type="transmembrane region" description="Helical" evidence="14">
    <location>
        <begin position="388"/>
        <end position="407"/>
    </location>
</feature>
<keyword evidence="9" id="KW-0256">Endoplasmic reticulum</keyword>
<comment type="subcellular location">
    <subcellularLocation>
        <location evidence="1">Endoplasmic reticulum membrane</location>
        <topology evidence="1">Multi-pass membrane protein</topology>
    </subcellularLocation>
</comment>
<accession>A0AAN8PFF1</accession>
<name>A0AAN8PFF1_PATCE</name>
<gene>
    <name evidence="15" type="ORF">SNE40_013486</name>
</gene>
<keyword evidence="6 14" id="KW-0328">Glycosyltransferase</keyword>
<feature type="transmembrane region" description="Helical" evidence="14">
    <location>
        <begin position="413"/>
        <end position="444"/>
    </location>
</feature>
<dbReference type="AlphaFoldDB" id="A0AAN8PFF1"/>
<feature type="transmembrane region" description="Helical" evidence="14">
    <location>
        <begin position="29"/>
        <end position="48"/>
    </location>
</feature>
<feature type="transmembrane region" description="Helical" evidence="14">
    <location>
        <begin position="191"/>
        <end position="218"/>
    </location>
</feature>
<keyword evidence="8 14" id="KW-0812">Transmembrane</keyword>
<dbReference type="Pfam" id="PF04922">
    <property type="entry name" value="DIE2_ALG10"/>
    <property type="match status" value="1"/>
</dbReference>
<dbReference type="InterPro" id="IPR016900">
    <property type="entry name" value="Alg10"/>
</dbReference>
<keyword evidence="11 14" id="KW-0472">Membrane</keyword>
<dbReference type="GO" id="GO:0106073">
    <property type="term" value="F:dolichyl pyrophosphate Glc2Man9GlcNAc2 alpha-1,2-glucosyltransferase activity"/>
    <property type="evidence" value="ECO:0007669"/>
    <property type="project" value="UniProtKB-UniRule"/>
</dbReference>
<feature type="transmembrane region" description="Helical" evidence="14">
    <location>
        <begin position="456"/>
        <end position="475"/>
    </location>
</feature>
<feature type="transmembrane region" description="Helical" evidence="14">
    <location>
        <begin position="262"/>
        <end position="289"/>
    </location>
</feature>
<evidence type="ECO:0000256" key="2">
    <source>
        <dbReference type="ARBA" id="ARBA00004922"/>
    </source>
</evidence>
<comment type="caution">
    <text evidence="15">The sequence shown here is derived from an EMBL/GenBank/DDBJ whole genome shotgun (WGS) entry which is preliminary data.</text>
</comment>
<evidence type="ECO:0000256" key="8">
    <source>
        <dbReference type="ARBA" id="ARBA00022692"/>
    </source>
</evidence>
<dbReference type="PANTHER" id="PTHR12989:SF10">
    <property type="entry name" value="DOL-P-GLC:GLC(2)MAN(9)GLCNAC(2)-PP-DOL ALPHA-1,2-GLUCOSYLTRANSFERASE-RELATED"/>
    <property type="match status" value="1"/>
</dbReference>
<proteinExistence type="inferred from homology"/>
<evidence type="ECO:0000313" key="15">
    <source>
        <dbReference type="EMBL" id="KAK6174929.1"/>
    </source>
</evidence>
<evidence type="ECO:0000256" key="3">
    <source>
        <dbReference type="ARBA" id="ARBA00010600"/>
    </source>
</evidence>
<evidence type="ECO:0000256" key="10">
    <source>
        <dbReference type="ARBA" id="ARBA00022989"/>
    </source>
</evidence>
<comment type="function">
    <text evidence="12">Dol-P-Glc:Glc(2)Man(9)GlcNAc(2)-PP-Dol alpha-1,2-glucosyltransferase that operates in the biosynthetic pathway of dolichol-linked oligosaccharides, the glycan precursors employed in protein asparagine (N)-glycosylation. The assembly of dolichol-linked oligosaccharides begins on the cytosolic side of the endoplasmic reticulum membrane and finishes in its lumen. The sequential addition of sugars to dolichol pyrophosphate produces dolichol-linked oligosaccharides containing fourteen sugars, including two GlcNAcs, nine mannoses and three glucoses. Once assembled, the oligosaccharide is transferred from the lipid to nascent proteins by oligosaccharyltransferases. In the lumen of the endoplasmic reticulum, adds the third and last glucose residue from dolichyl phosphate glucose (Dol-P-Glc) onto the lipid-linked oligosaccharide intermediate Glc(2)Man(9)GlcNAc(2)-PP-Dol to produce Glc(3)Man(9)GlcNAc(2)-PP-Dol.</text>
</comment>
<keyword evidence="16" id="KW-1185">Reference proteome</keyword>
<evidence type="ECO:0000256" key="7">
    <source>
        <dbReference type="ARBA" id="ARBA00022679"/>
    </source>
</evidence>
<evidence type="ECO:0000256" key="6">
    <source>
        <dbReference type="ARBA" id="ARBA00022676"/>
    </source>
</evidence>
<evidence type="ECO:0000256" key="14">
    <source>
        <dbReference type="PIRNR" id="PIRNR028810"/>
    </source>
</evidence>
<dbReference type="PIRSF" id="PIRSF028810">
    <property type="entry name" value="Alpha1_2_glucosyltferase_Alg10"/>
    <property type="match status" value="1"/>
</dbReference>
<keyword evidence="7" id="KW-0808">Transferase</keyword>
<feature type="transmembrane region" description="Helical" evidence="14">
    <location>
        <begin position="310"/>
        <end position="327"/>
    </location>
</feature>
<dbReference type="Proteomes" id="UP001347796">
    <property type="component" value="Unassembled WGS sequence"/>
</dbReference>
<sequence length="492" mass="57096">MFSISGTKHLISAGSGIHKQRLNVKMPDVSACLAAATFLLISIIPFYFSNDAQPKPYMDEIFHVPQAKRFCDGNYSYWDPMITTLPGLYIISVVLLKPLSLILPQTQDVCSTHNLRAVNLLFMSGNMFLLYLIIKKIHVNNKMISNSTLVLNAWTLAFFPVLYFFSGMYYTDPGAVCFTLLMYYLNLNGNHFASAIFGVVAIVFRQTNIIWVLFVLGLTKGRQLIIWMEQEKKDITRMTDLRTLITLFNLIFKSVRHKPSRIFELILAIFKSTWCYIAVVIGFITFVFINGGIVVGDKSHHQACLNFPQIFYFLCVTLAFSCMHIASPSKIVYFLKFSFQSPVKVSVFVLLAYYLIANYTYVHEYLLADNRHYPFYVWSKIFKRHENVKYGLIVVYLFAAIAVSKALENKDVFWKIVFLICLCACSIPQKLLEFRYFIIPYLIFRVNITITSKFKLLVELLLYISINFLTFYIFIQKTFKWSDSDDLQRFMW</sequence>
<organism evidence="15 16">
    <name type="scientific">Patella caerulea</name>
    <name type="common">Rayed Mediterranean limpet</name>
    <dbReference type="NCBI Taxonomy" id="87958"/>
    <lineage>
        <taxon>Eukaryota</taxon>
        <taxon>Metazoa</taxon>
        <taxon>Spiralia</taxon>
        <taxon>Lophotrochozoa</taxon>
        <taxon>Mollusca</taxon>
        <taxon>Gastropoda</taxon>
        <taxon>Patellogastropoda</taxon>
        <taxon>Patelloidea</taxon>
        <taxon>Patellidae</taxon>
        <taxon>Patella</taxon>
    </lineage>
</organism>
<comment type="pathway">
    <text evidence="2">Protein modification; protein glycosylation.</text>
</comment>
<dbReference type="EMBL" id="JAZGQO010000010">
    <property type="protein sequence ID" value="KAK6174929.1"/>
    <property type="molecule type" value="Genomic_DNA"/>
</dbReference>
<evidence type="ECO:0000256" key="13">
    <source>
        <dbReference type="ARBA" id="ARBA00048064"/>
    </source>
</evidence>
<feature type="transmembrane region" description="Helical" evidence="14">
    <location>
        <begin position="117"/>
        <end position="137"/>
    </location>
</feature>
<reference evidence="15 16" key="1">
    <citation type="submission" date="2024-01" db="EMBL/GenBank/DDBJ databases">
        <title>The genome of the rayed Mediterranean limpet Patella caerulea (Linnaeus, 1758).</title>
        <authorList>
            <person name="Anh-Thu Weber A."/>
            <person name="Halstead-Nussloch G."/>
        </authorList>
    </citation>
    <scope>NUCLEOTIDE SEQUENCE [LARGE SCALE GENOMIC DNA]</scope>
    <source>
        <strain evidence="15">AATW-2023a</strain>
        <tissue evidence="15">Whole specimen</tissue>
    </source>
</reference>
<dbReference type="EC" id="2.4.1.256" evidence="4 14"/>
<protein>
    <recommendedName>
        <fullName evidence="5 14">Dol-P-Glc:Glc(2)Man(9)GlcNAc(2)-PP-Dol alpha-1,2-glucosyltransferase</fullName>
        <ecNumber evidence="4 14">2.4.1.256</ecNumber>
    </recommendedName>
</protein>
<feature type="transmembrane region" description="Helical" evidence="14">
    <location>
        <begin position="347"/>
        <end position="367"/>
    </location>
</feature>
<evidence type="ECO:0000256" key="4">
    <source>
        <dbReference type="ARBA" id="ARBA00011967"/>
    </source>
</evidence>
<dbReference type="GO" id="GO:0005789">
    <property type="term" value="C:endoplasmic reticulum membrane"/>
    <property type="evidence" value="ECO:0007669"/>
    <property type="project" value="UniProtKB-SubCell"/>
</dbReference>
<evidence type="ECO:0000256" key="1">
    <source>
        <dbReference type="ARBA" id="ARBA00004477"/>
    </source>
</evidence>
<comment type="similarity">
    <text evidence="3 14">Belongs to the ALG10 glucosyltransferase family.</text>
</comment>
<keyword evidence="10 14" id="KW-1133">Transmembrane helix</keyword>
<feature type="transmembrane region" description="Helical" evidence="14">
    <location>
        <begin position="149"/>
        <end position="171"/>
    </location>
</feature>
<evidence type="ECO:0000256" key="9">
    <source>
        <dbReference type="ARBA" id="ARBA00022824"/>
    </source>
</evidence>
<evidence type="ECO:0000256" key="11">
    <source>
        <dbReference type="ARBA" id="ARBA00023136"/>
    </source>
</evidence>
<comment type="caution">
    <text evidence="14">Lacks conserved residue(s) required for the propagation of feature annotation.</text>
</comment>